<accession>A0A0U2W6Z2</accession>
<dbReference type="STRING" id="162209.IJ22_28080"/>
<feature type="transmembrane region" description="Helical" evidence="2">
    <location>
        <begin position="34"/>
        <end position="53"/>
    </location>
</feature>
<keyword evidence="4" id="KW-1185">Reference proteome</keyword>
<evidence type="ECO:0000256" key="2">
    <source>
        <dbReference type="SAM" id="Phobius"/>
    </source>
</evidence>
<organism evidence="3 4">
    <name type="scientific">Paenibacillus naphthalenovorans</name>
    <dbReference type="NCBI Taxonomy" id="162209"/>
    <lineage>
        <taxon>Bacteria</taxon>
        <taxon>Bacillati</taxon>
        <taxon>Bacillota</taxon>
        <taxon>Bacilli</taxon>
        <taxon>Bacillales</taxon>
        <taxon>Paenibacillaceae</taxon>
        <taxon>Paenibacillus</taxon>
    </lineage>
</organism>
<gene>
    <name evidence="3" type="ORF">IJ22_28080</name>
</gene>
<dbReference type="RefSeq" id="WP_062409211.1">
    <property type="nucleotide sequence ID" value="NZ_CP013652.1"/>
</dbReference>
<dbReference type="AlphaFoldDB" id="A0A0U2W6Z2"/>
<evidence type="ECO:0000256" key="1">
    <source>
        <dbReference type="SAM" id="Coils"/>
    </source>
</evidence>
<dbReference type="Proteomes" id="UP000061660">
    <property type="component" value="Chromosome"/>
</dbReference>
<dbReference type="EMBL" id="CP013652">
    <property type="protein sequence ID" value="ALS23181.1"/>
    <property type="molecule type" value="Genomic_DNA"/>
</dbReference>
<dbReference type="KEGG" id="pnp:IJ22_28080"/>
<reference evidence="3 4" key="2">
    <citation type="journal article" date="2016" name="Genome Announc.">
        <title>Complete Genome Sequences of Two Interactive Moderate Thermophiles, Paenibacillus napthalenovorans 32O-Y and Paenibacillus sp. 32O-W.</title>
        <authorList>
            <person name="Butler R.R.III."/>
            <person name="Wang J."/>
            <person name="Stark B.C."/>
            <person name="Pombert J.F."/>
        </authorList>
    </citation>
    <scope>NUCLEOTIDE SEQUENCE [LARGE SCALE GENOMIC DNA]</scope>
    <source>
        <strain evidence="3 4">32O-Y</strain>
    </source>
</reference>
<proteinExistence type="predicted"/>
<sequence>MILFIGILSLITSIGLGFASFILFIQKNTRFKKLLVYTVIAFGIFVNFTIWSVTSEFNNATDIKNQKIAEDLEKIDRMKQILLEDNQKEEQKKAEKTTIEEKKAAEAKKADEAKKVEEVKKIEEAKKSLGMTPEQFKQKFNNVANSIDTALIISDVTVEKGPVQDVFQYSYSDSLFIQGAVNHSNGQIRNLSVWLLPDRDLIEVTQFLLAGISLTSTVDTNLTKDEISDLILQDLGLMNEEFKRDGNYKKEIVKNNNRYQLFKDNDLGIIVFEIRNANDKN</sequence>
<keyword evidence="2" id="KW-1133">Transmembrane helix</keyword>
<reference evidence="4" key="1">
    <citation type="submission" date="2015-12" db="EMBL/GenBank/DDBJ databases">
        <title>Complete genome sequences of two moderately thermophilic Paenibacillus species.</title>
        <authorList>
            <person name="Butler R.III."/>
            <person name="Wang J."/>
            <person name="Stark B.C."/>
            <person name="Pombert J.-F."/>
        </authorList>
    </citation>
    <scope>NUCLEOTIDE SEQUENCE [LARGE SCALE GENOMIC DNA]</scope>
    <source>
        <strain evidence="4">32O-Y</strain>
    </source>
</reference>
<keyword evidence="1" id="KW-0175">Coiled coil</keyword>
<feature type="coiled-coil region" evidence="1">
    <location>
        <begin position="72"/>
        <end position="122"/>
    </location>
</feature>
<evidence type="ECO:0000313" key="4">
    <source>
        <dbReference type="Proteomes" id="UP000061660"/>
    </source>
</evidence>
<keyword evidence="2" id="KW-0812">Transmembrane</keyword>
<evidence type="ECO:0000313" key="3">
    <source>
        <dbReference type="EMBL" id="ALS23181.1"/>
    </source>
</evidence>
<name>A0A0U2W6Z2_9BACL</name>
<protein>
    <submittedName>
        <fullName evidence="3">Uncharacterized protein</fullName>
    </submittedName>
</protein>
<keyword evidence="2" id="KW-0472">Membrane</keyword>
<feature type="transmembrane region" description="Helical" evidence="2">
    <location>
        <begin position="6"/>
        <end position="25"/>
    </location>
</feature>
<dbReference type="PATRIC" id="fig|162209.4.peg.2992"/>
<dbReference type="OrthoDB" id="2627799at2"/>